<accession>A0ABQ4S3I0</accession>
<dbReference type="EMBL" id="BPQP01000057">
    <property type="protein sequence ID" value="GJD96240.1"/>
    <property type="molecule type" value="Genomic_DNA"/>
</dbReference>
<evidence type="ECO:0000313" key="1">
    <source>
        <dbReference type="EMBL" id="GJD96240.1"/>
    </source>
</evidence>
<protein>
    <submittedName>
        <fullName evidence="1">Uncharacterized protein</fullName>
    </submittedName>
</protein>
<organism evidence="1 2">
    <name type="scientific">Methylobacterium iners</name>
    <dbReference type="NCBI Taxonomy" id="418707"/>
    <lineage>
        <taxon>Bacteria</taxon>
        <taxon>Pseudomonadati</taxon>
        <taxon>Pseudomonadota</taxon>
        <taxon>Alphaproteobacteria</taxon>
        <taxon>Hyphomicrobiales</taxon>
        <taxon>Methylobacteriaceae</taxon>
        <taxon>Methylobacterium</taxon>
    </lineage>
</organism>
<dbReference type="RefSeq" id="WP_238245355.1">
    <property type="nucleotide sequence ID" value="NZ_BPQP01000057.1"/>
</dbReference>
<dbReference type="Proteomes" id="UP001055125">
    <property type="component" value="Unassembled WGS sequence"/>
</dbReference>
<name>A0ABQ4S3I0_9HYPH</name>
<proteinExistence type="predicted"/>
<sequence length="139" mass="15035">MTSNNTARCLAIGFLSWNCVACQSSDVSCSDPSVLKTVNQVLMDEIRCEVFVASLFDLANSKFEIGAIRTQSTNPKLALCAATVTPLFKRVGSSGSSQEFADGSNFLANSALKKMAGEIAYKAEITDDSKQYMVNVSWR</sequence>
<gene>
    <name evidence="1" type="ORF">OCOJLMKI_3460</name>
</gene>
<keyword evidence="2" id="KW-1185">Reference proteome</keyword>
<reference evidence="1" key="1">
    <citation type="journal article" date="2021" name="Front. Microbiol.">
        <title>Comprehensive Comparative Genomics and Phenotyping of Methylobacterium Species.</title>
        <authorList>
            <person name="Alessa O."/>
            <person name="Ogura Y."/>
            <person name="Fujitani Y."/>
            <person name="Takami H."/>
            <person name="Hayashi T."/>
            <person name="Sahin N."/>
            <person name="Tani A."/>
        </authorList>
    </citation>
    <scope>NUCLEOTIDE SEQUENCE</scope>
    <source>
        <strain evidence="1">DSM 19015</strain>
    </source>
</reference>
<reference evidence="1" key="2">
    <citation type="submission" date="2021-08" db="EMBL/GenBank/DDBJ databases">
        <authorList>
            <person name="Tani A."/>
            <person name="Ola A."/>
            <person name="Ogura Y."/>
            <person name="Katsura K."/>
            <person name="Hayashi T."/>
        </authorList>
    </citation>
    <scope>NUCLEOTIDE SEQUENCE</scope>
    <source>
        <strain evidence="1">DSM 19015</strain>
    </source>
</reference>
<comment type="caution">
    <text evidence="1">The sequence shown here is derived from an EMBL/GenBank/DDBJ whole genome shotgun (WGS) entry which is preliminary data.</text>
</comment>
<evidence type="ECO:0000313" key="2">
    <source>
        <dbReference type="Proteomes" id="UP001055125"/>
    </source>
</evidence>